<keyword evidence="6" id="KW-0408">Iron</keyword>
<evidence type="ECO:0000256" key="2">
    <source>
        <dbReference type="ARBA" id="ARBA00022485"/>
    </source>
</evidence>
<evidence type="ECO:0000256" key="5">
    <source>
        <dbReference type="ARBA" id="ARBA00022982"/>
    </source>
</evidence>
<dbReference type="InterPro" id="IPR024185">
    <property type="entry name" value="FTHF_cligase-like_sf"/>
</dbReference>
<keyword evidence="1" id="KW-0813">Transport</keyword>
<dbReference type="InterPro" id="IPR004452">
    <property type="entry name" value="LutB/LldF"/>
</dbReference>
<dbReference type="PROSITE" id="PS51379">
    <property type="entry name" value="4FE4S_FER_2"/>
    <property type="match status" value="1"/>
</dbReference>
<dbReference type="SUPFAM" id="SSF100950">
    <property type="entry name" value="NagB/RpiA/CoA transferase-like"/>
    <property type="match status" value="2"/>
</dbReference>
<evidence type="ECO:0000256" key="4">
    <source>
        <dbReference type="ARBA" id="ARBA00022737"/>
    </source>
</evidence>
<keyword evidence="10" id="KW-1185">Reference proteome</keyword>
<protein>
    <submittedName>
        <fullName evidence="9">Iron-sulfur cluster protein</fullName>
    </submittedName>
</protein>
<dbReference type="InterPro" id="IPR017896">
    <property type="entry name" value="4Fe4S_Fe-S-bd"/>
</dbReference>
<dbReference type="GO" id="GO:0006089">
    <property type="term" value="P:lactate metabolic process"/>
    <property type="evidence" value="ECO:0007669"/>
    <property type="project" value="InterPro"/>
</dbReference>
<keyword evidence="4" id="KW-0677">Repeat</keyword>
<evidence type="ECO:0000256" key="7">
    <source>
        <dbReference type="ARBA" id="ARBA00023014"/>
    </source>
</evidence>
<dbReference type="InterPro" id="IPR037171">
    <property type="entry name" value="NagB/RpiA_transferase-like"/>
</dbReference>
<keyword evidence="3" id="KW-0479">Metal-binding</keyword>
<keyword evidence="2" id="KW-0004">4Fe-4S</keyword>
<keyword evidence="5" id="KW-0249">Electron transport</keyword>
<dbReference type="Pfam" id="PF13183">
    <property type="entry name" value="Fer4_8"/>
    <property type="match status" value="1"/>
</dbReference>
<sequence>MTAFRDRACREIAAGHPSATLQPIMRKLVEDSRAMLARGPADARARATAARAAAVENLEALHRQLREQLALRGIGYHRAATAAEAVDIVRRLLDGARRVAKSKSMVAEEIGLTRALRADGIDVLETDIGEYIVDLEGRGPSHITAPAIHLNRGRIRDILRRAGASLDTDDPVVLSQHIRDVVARFFEDCDAAITGANMLIARSGRIAIVENEGNVALGVSHPRRHIIVTGLEKIVADEAAALAVLQVLAPSATAQPLTAFTHILGSPPPGQERHVVIVDNGRSRVLADPRYRDVLRCIRCGACMNACPVYRTVSGIAYGSPYMGPIGAVLSPLLWPGPDHADLPFASSLCGACTEACPVGIPLHRMLLDLRADAVARGLVAGRAERAAWKAWSAAFSLPVGARAVAALARVGLRGAGRLLRPPAPNRADPGILPEPAEPHDPALLQAAGPDRTERTVIAPGEVLPPTPAERFRLRAGALGVAFAEAPAPGSLVLRAAAAVAGTGSVLLTGSPIDRRALLAAPAVTLMVDPAAVVEHPAGLEPFLGTDDALVLTGPSRTADIEKVIVRGIHGSQDYAVVLQPPLA</sequence>
<dbReference type="PROSITE" id="PS00198">
    <property type="entry name" value="4FE4S_FER_1"/>
    <property type="match status" value="1"/>
</dbReference>
<organism evidence="9 10">
    <name type="scientific">Tepidiforma thermophila (strain KCTC 52669 / CGMCC 1.13589 / G233)</name>
    <dbReference type="NCBI Taxonomy" id="2761530"/>
    <lineage>
        <taxon>Bacteria</taxon>
        <taxon>Bacillati</taxon>
        <taxon>Chloroflexota</taxon>
        <taxon>Tepidiformia</taxon>
        <taxon>Tepidiformales</taxon>
        <taxon>Tepidiformaceae</taxon>
        <taxon>Tepidiforma</taxon>
    </lineage>
</organism>
<keyword evidence="7" id="KW-0411">Iron-sulfur</keyword>
<dbReference type="Gene3D" id="1.10.1060.10">
    <property type="entry name" value="Alpha-helical ferredoxin"/>
    <property type="match status" value="1"/>
</dbReference>
<dbReference type="AlphaFoldDB" id="A0A2A9HJU9"/>
<dbReference type="Proteomes" id="UP000223071">
    <property type="component" value="Unassembled WGS sequence"/>
</dbReference>
<dbReference type="RefSeq" id="WP_098504477.1">
    <property type="nucleotide sequence ID" value="NZ_PDJQ01000001.1"/>
</dbReference>
<evidence type="ECO:0000256" key="3">
    <source>
        <dbReference type="ARBA" id="ARBA00022723"/>
    </source>
</evidence>
<reference evidence="9 10" key="1">
    <citation type="submission" date="2017-09" db="EMBL/GenBank/DDBJ databases">
        <title>Sequencing the genomes of two abundant thermophiles in Great Basin hot springs: Thermocrinis jamiesonii and novel Chloroflexi Thermoflexus hugenholtzii.</title>
        <authorList>
            <person name="Hedlund B."/>
        </authorList>
    </citation>
    <scope>NUCLEOTIDE SEQUENCE [LARGE SCALE GENOMIC DNA]</scope>
    <source>
        <strain evidence="9 10">G233</strain>
    </source>
</reference>
<name>A0A2A9HJU9_TEPT2</name>
<dbReference type="Gene3D" id="3.40.50.10420">
    <property type="entry name" value="NagB/RpiA/CoA transferase-like"/>
    <property type="match status" value="2"/>
</dbReference>
<dbReference type="InterPro" id="IPR017900">
    <property type="entry name" value="4Fe4S_Fe_S_CS"/>
</dbReference>
<evidence type="ECO:0000313" key="9">
    <source>
        <dbReference type="EMBL" id="PFG75139.1"/>
    </source>
</evidence>
<evidence type="ECO:0000313" key="10">
    <source>
        <dbReference type="Proteomes" id="UP000223071"/>
    </source>
</evidence>
<evidence type="ECO:0000259" key="8">
    <source>
        <dbReference type="PROSITE" id="PS51379"/>
    </source>
</evidence>
<accession>A0A2A9HJU9</accession>
<dbReference type="InterPro" id="IPR003741">
    <property type="entry name" value="LUD_dom"/>
</dbReference>
<dbReference type="SUPFAM" id="SSF54862">
    <property type="entry name" value="4Fe-4S ferredoxins"/>
    <property type="match status" value="1"/>
</dbReference>
<evidence type="ECO:0000256" key="6">
    <source>
        <dbReference type="ARBA" id="ARBA00023004"/>
    </source>
</evidence>
<dbReference type="PANTHER" id="PTHR47153:SF2">
    <property type="entry name" value="LACTATE UTILIZATION PROTEIN B"/>
    <property type="match status" value="1"/>
</dbReference>
<dbReference type="InterPro" id="IPR009051">
    <property type="entry name" value="Helical_ferredxn"/>
</dbReference>
<dbReference type="Pfam" id="PF02589">
    <property type="entry name" value="LUD_dom"/>
    <property type="match status" value="1"/>
</dbReference>
<feature type="domain" description="4Fe-4S ferredoxin-type" evidence="8">
    <location>
        <begin position="287"/>
        <end position="318"/>
    </location>
</feature>
<proteinExistence type="predicted"/>
<gene>
    <name evidence="9" type="ORF">A9A59_2405</name>
</gene>
<dbReference type="EMBL" id="PDJQ01000001">
    <property type="protein sequence ID" value="PFG75139.1"/>
    <property type="molecule type" value="Genomic_DNA"/>
</dbReference>
<dbReference type="GO" id="GO:0046872">
    <property type="term" value="F:metal ion binding"/>
    <property type="evidence" value="ECO:0007669"/>
    <property type="project" value="UniProtKB-KW"/>
</dbReference>
<evidence type="ECO:0000256" key="1">
    <source>
        <dbReference type="ARBA" id="ARBA00022448"/>
    </source>
</evidence>
<comment type="caution">
    <text evidence="9">The sequence shown here is derived from an EMBL/GenBank/DDBJ whole genome shotgun (WGS) entry which is preliminary data.</text>
</comment>
<dbReference type="GO" id="GO:0051539">
    <property type="term" value="F:4 iron, 4 sulfur cluster binding"/>
    <property type="evidence" value="ECO:0007669"/>
    <property type="project" value="UniProtKB-KW"/>
</dbReference>
<dbReference type="PANTHER" id="PTHR47153">
    <property type="entry name" value="LACTATE UTILIZATION PROTEIN B"/>
    <property type="match status" value="1"/>
</dbReference>